<reference evidence="2" key="1">
    <citation type="submission" date="2022-08" db="EMBL/GenBank/DDBJ databases">
        <title>Genomic Encyclopedia of Type Strains, Phase V (KMG-V): Genome sequencing to study the core and pangenomes of soil and plant-associated prokaryotes.</title>
        <authorList>
            <person name="Whitman W."/>
        </authorList>
    </citation>
    <scope>NUCLEOTIDE SEQUENCE</scope>
    <source>
        <strain evidence="2">SP3012</strain>
    </source>
</reference>
<dbReference type="RefSeq" id="WP_259090824.1">
    <property type="nucleotide sequence ID" value="NZ_JANTZY010000009.1"/>
</dbReference>
<comment type="caution">
    <text evidence="2">The sequence shown here is derived from an EMBL/GenBank/DDBJ whole genome shotgun (WGS) entry which is preliminary data.</text>
</comment>
<dbReference type="AlphaFoldDB" id="A0A9X2UKI3"/>
<dbReference type="Proteomes" id="UP001155040">
    <property type="component" value="Unassembled WGS sequence"/>
</dbReference>
<accession>A0A9X2UKI3</accession>
<name>A0A9X2UKI3_9BACT</name>
<evidence type="ECO:0000313" key="2">
    <source>
        <dbReference type="EMBL" id="MCS4036441.1"/>
    </source>
</evidence>
<proteinExistence type="predicted"/>
<dbReference type="Pfam" id="PF13568">
    <property type="entry name" value="OMP_b-brl_2"/>
    <property type="match status" value="1"/>
</dbReference>
<sequence length="245" mass="26442">MGDVGNHHKILDKAAQFTKPMTAKPHLFCLILLIGVVSNGHVSQAQTFQVGVKGGASLSTVSSQFPDDVPDLEDDIGYQPGFSIFLTGERKMTRMTPTGVSLVGEIGYAQRGYQVPGIEIRDRQGNRLGTSTRKYDFDYAGARLLGKLVYSAQASPYLIFGPHLDVLLDSSVKDPANNSEENTLTQEYDTVTGGITLGGGVETDQLLPATINIEGRYAVDISDSISDAPREIKNRGFELLVGVSF</sequence>
<evidence type="ECO:0000313" key="3">
    <source>
        <dbReference type="Proteomes" id="UP001155040"/>
    </source>
</evidence>
<dbReference type="InterPro" id="IPR025665">
    <property type="entry name" value="Beta-barrel_OMP_2"/>
</dbReference>
<evidence type="ECO:0000259" key="1">
    <source>
        <dbReference type="Pfam" id="PF13568"/>
    </source>
</evidence>
<protein>
    <recommendedName>
        <fullName evidence="1">Outer membrane protein beta-barrel domain-containing protein</fullName>
    </recommendedName>
</protein>
<gene>
    <name evidence="2" type="ORF">GGQ01_001502</name>
</gene>
<feature type="domain" description="Outer membrane protein beta-barrel" evidence="1">
    <location>
        <begin position="44"/>
        <end position="225"/>
    </location>
</feature>
<dbReference type="EMBL" id="JANUBF010000008">
    <property type="protein sequence ID" value="MCS4036441.1"/>
    <property type="molecule type" value="Genomic_DNA"/>
</dbReference>
<organism evidence="2 3">
    <name type="scientific">Salinibacter ruber</name>
    <dbReference type="NCBI Taxonomy" id="146919"/>
    <lineage>
        <taxon>Bacteria</taxon>
        <taxon>Pseudomonadati</taxon>
        <taxon>Rhodothermota</taxon>
        <taxon>Rhodothermia</taxon>
        <taxon>Rhodothermales</taxon>
        <taxon>Salinibacteraceae</taxon>
        <taxon>Salinibacter</taxon>
    </lineage>
</organism>